<reference evidence="1 2" key="1">
    <citation type="submission" date="2022-05" db="EMBL/GenBank/DDBJ databases">
        <authorList>
            <person name="Zhou X."/>
            <person name="Li K."/>
            <person name="Man Y."/>
        </authorList>
    </citation>
    <scope>NUCLEOTIDE SEQUENCE [LARGE SCALE GENOMIC DNA]</scope>
    <source>
        <strain evidence="1 2">MS405</strain>
    </source>
</reference>
<dbReference type="RefSeq" id="WP_249592526.1">
    <property type="nucleotide sequence ID" value="NZ_BAAAQL010000038.1"/>
</dbReference>
<organism evidence="1 2">
    <name type="scientific">Streptomyces durmitorensis</name>
    <dbReference type="NCBI Taxonomy" id="319947"/>
    <lineage>
        <taxon>Bacteria</taxon>
        <taxon>Bacillati</taxon>
        <taxon>Actinomycetota</taxon>
        <taxon>Actinomycetes</taxon>
        <taxon>Kitasatosporales</taxon>
        <taxon>Streptomycetaceae</taxon>
        <taxon>Streptomyces</taxon>
    </lineage>
</organism>
<sequence>MPSRIKFSGAEKDITLDELEDAIHHARNAGAKGTSYVYAVLSTSGKIKEVGVDIGDDTDY</sequence>
<evidence type="ECO:0000313" key="2">
    <source>
        <dbReference type="Proteomes" id="UP000829992"/>
    </source>
</evidence>
<keyword evidence="2" id="KW-1185">Reference proteome</keyword>
<gene>
    <name evidence="1" type="ORF">M4V62_42385</name>
</gene>
<accession>A0ABY4Q7S4</accession>
<evidence type="ECO:0000313" key="1">
    <source>
        <dbReference type="EMBL" id="UQT61194.1"/>
    </source>
</evidence>
<dbReference type="EMBL" id="CP097289">
    <property type="protein sequence ID" value="UQT61194.1"/>
    <property type="molecule type" value="Genomic_DNA"/>
</dbReference>
<protein>
    <submittedName>
        <fullName evidence="1">Uncharacterized protein</fullName>
    </submittedName>
</protein>
<proteinExistence type="predicted"/>
<dbReference type="Proteomes" id="UP000829992">
    <property type="component" value="Chromosome"/>
</dbReference>
<name>A0ABY4Q7S4_9ACTN</name>